<dbReference type="InParanoid" id="A0A674NZX7"/>
<protein>
    <submittedName>
        <fullName evidence="1">Uncharacterized protein</fullName>
    </submittedName>
</protein>
<reference evidence="1" key="2">
    <citation type="submission" date="2025-08" db="UniProtKB">
        <authorList>
            <consortium name="Ensembl"/>
        </authorList>
    </citation>
    <scope>IDENTIFICATION</scope>
</reference>
<evidence type="ECO:0000313" key="1">
    <source>
        <dbReference type="Ensembl" id="ENSTRUP00000079065.1"/>
    </source>
</evidence>
<name>A0A674NZX7_TAKRU</name>
<dbReference type="Ensembl" id="ENSTRUT00000060444.1">
    <property type="protein sequence ID" value="ENSTRUP00000079065.1"/>
    <property type="gene ID" value="ENSTRUG00000031394.1"/>
</dbReference>
<dbReference type="Proteomes" id="UP000005226">
    <property type="component" value="Chromosome 17"/>
</dbReference>
<evidence type="ECO:0000313" key="2">
    <source>
        <dbReference type="Proteomes" id="UP000005226"/>
    </source>
</evidence>
<keyword evidence="2" id="KW-1185">Reference proteome</keyword>
<proteinExistence type="predicted"/>
<dbReference type="AlphaFoldDB" id="A0A674NZX7"/>
<reference evidence="1" key="3">
    <citation type="submission" date="2025-09" db="UniProtKB">
        <authorList>
            <consortium name="Ensembl"/>
        </authorList>
    </citation>
    <scope>IDENTIFICATION</scope>
</reference>
<sequence>VSPVHRMCSFANFSAHSALCSHSHLYRTSTLGERSNSAELSPFVDSPLTSTILERRSSESSFVRGMVHIRQCL</sequence>
<reference evidence="1 2" key="1">
    <citation type="journal article" date="2011" name="Genome Biol. Evol.">
        <title>Integration of the genetic map and genome assembly of fugu facilitates insights into distinct features of genome evolution in teleosts and mammals.</title>
        <authorList>
            <person name="Kai W."/>
            <person name="Kikuchi K."/>
            <person name="Tohari S."/>
            <person name="Chew A.K."/>
            <person name="Tay A."/>
            <person name="Fujiwara A."/>
            <person name="Hosoya S."/>
            <person name="Suetake H."/>
            <person name="Naruse K."/>
            <person name="Brenner S."/>
            <person name="Suzuki Y."/>
            <person name="Venkatesh B."/>
        </authorList>
    </citation>
    <scope>NUCLEOTIDE SEQUENCE [LARGE SCALE GENOMIC DNA]</scope>
</reference>
<organism evidence="1 2">
    <name type="scientific">Takifugu rubripes</name>
    <name type="common">Japanese pufferfish</name>
    <name type="synonym">Fugu rubripes</name>
    <dbReference type="NCBI Taxonomy" id="31033"/>
    <lineage>
        <taxon>Eukaryota</taxon>
        <taxon>Metazoa</taxon>
        <taxon>Chordata</taxon>
        <taxon>Craniata</taxon>
        <taxon>Vertebrata</taxon>
        <taxon>Euteleostomi</taxon>
        <taxon>Actinopterygii</taxon>
        <taxon>Neopterygii</taxon>
        <taxon>Teleostei</taxon>
        <taxon>Neoteleostei</taxon>
        <taxon>Acanthomorphata</taxon>
        <taxon>Eupercaria</taxon>
        <taxon>Tetraodontiformes</taxon>
        <taxon>Tetradontoidea</taxon>
        <taxon>Tetraodontidae</taxon>
        <taxon>Takifugu</taxon>
    </lineage>
</organism>
<accession>A0A674NZX7</accession>